<dbReference type="InterPro" id="IPR023578">
    <property type="entry name" value="Ras_GEF_dom_sf"/>
</dbReference>
<gene>
    <name evidence="4" type="primary">Rapgef1</name>
    <name evidence="4" type="ORF">GTO95_0002634</name>
</gene>
<dbReference type="PROSITE" id="PS50212">
    <property type="entry name" value="RASGEF_NTER"/>
    <property type="match status" value="1"/>
</dbReference>
<dbReference type="Pfam" id="PF00618">
    <property type="entry name" value="RasGEF_N"/>
    <property type="match status" value="1"/>
</dbReference>
<feature type="non-terminal residue" evidence="4">
    <location>
        <position position="1"/>
    </location>
</feature>
<protein>
    <submittedName>
        <fullName evidence="4">RPGF1 factor</fullName>
    </submittedName>
</protein>
<dbReference type="EMBL" id="JAAWVO010051032">
    <property type="protein sequence ID" value="MBN3320135.1"/>
    <property type="molecule type" value="Genomic_DNA"/>
</dbReference>
<dbReference type="AlphaFoldDB" id="A0A8J7NUX5"/>
<evidence type="ECO:0000256" key="2">
    <source>
        <dbReference type="SAM" id="MobiDB-lite"/>
    </source>
</evidence>
<keyword evidence="5" id="KW-1185">Reference proteome</keyword>
<sequence>MQFVEDYSEPQPSVFYQTPQSESIYEQRNKRFQEVYGFNDSFSSTDSVHEPQPPPALPPKQRQLEPTAVTDEVLQDPGPQKSSANSKEIADVERRQKSTDSGQSDEEVDELSLIDHKEIMARITLKQENDDGPDVRAGSGDILLVHATETDRKDLVLYCEAFLTTYRTFITPEDLIKKLHYRYPFDTESIKVLLLSVIYEIWVHFDF</sequence>
<evidence type="ECO:0000259" key="3">
    <source>
        <dbReference type="PROSITE" id="PS50212"/>
    </source>
</evidence>
<feature type="domain" description="N-terminal Ras-GEF" evidence="3">
    <location>
        <begin position="131"/>
        <end position="207"/>
    </location>
</feature>
<feature type="region of interest" description="Disordered" evidence="2">
    <location>
        <begin position="37"/>
        <end position="111"/>
    </location>
</feature>
<evidence type="ECO:0000313" key="4">
    <source>
        <dbReference type="EMBL" id="MBN3320135.1"/>
    </source>
</evidence>
<organism evidence="4 5">
    <name type="scientific">Atractosteus spatula</name>
    <name type="common">Alligator gar</name>
    <name type="synonym">Lepisosteus spatula</name>
    <dbReference type="NCBI Taxonomy" id="7917"/>
    <lineage>
        <taxon>Eukaryota</taxon>
        <taxon>Metazoa</taxon>
        <taxon>Chordata</taxon>
        <taxon>Craniata</taxon>
        <taxon>Vertebrata</taxon>
        <taxon>Euteleostomi</taxon>
        <taxon>Actinopterygii</taxon>
        <taxon>Neopterygii</taxon>
        <taxon>Holostei</taxon>
        <taxon>Semionotiformes</taxon>
        <taxon>Lepisosteidae</taxon>
        <taxon>Atractosteus</taxon>
    </lineage>
</organism>
<feature type="compositionally biased region" description="Basic and acidic residues" evidence="2">
    <location>
        <begin position="88"/>
        <end position="98"/>
    </location>
</feature>
<feature type="non-terminal residue" evidence="4">
    <location>
        <position position="207"/>
    </location>
</feature>
<accession>A0A8J7NUX5</accession>
<comment type="caution">
    <text evidence="4">The sequence shown here is derived from an EMBL/GenBank/DDBJ whole genome shotgun (WGS) entry which is preliminary data.</text>
</comment>
<dbReference type="Proteomes" id="UP000736164">
    <property type="component" value="Unassembled WGS sequence"/>
</dbReference>
<dbReference type="InterPro" id="IPR000651">
    <property type="entry name" value="Ras-like_Gua-exchang_fac_N"/>
</dbReference>
<keyword evidence="1" id="KW-0344">Guanine-nucleotide releasing factor</keyword>
<name>A0A8J7NUX5_ATRSP</name>
<dbReference type="GO" id="GO:0005085">
    <property type="term" value="F:guanyl-nucleotide exchange factor activity"/>
    <property type="evidence" value="ECO:0007669"/>
    <property type="project" value="UniProtKB-KW"/>
</dbReference>
<evidence type="ECO:0000256" key="1">
    <source>
        <dbReference type="PROSITE-ProRule" id="PRU00135"/>
    </source>
</evidence>
<feature type="compositionally biased region" description="Polar residues" evidence="2">
    <location>
        <begin position="10"/>
        <end position="22"/>
    </location>
</feature>
<reference evidence="4" key="1">
    <citation type="journal article" date="2021" name="Cell">
        <title>Tracing the genetic footprints of vertebrate landing in non-teleost ray-finned fishes.</title>
        <authorList>
            <person name="Bi X."/>
            <person name="Wang K."/>
            <person name="Yang L."/>
            <person name="Pan H."/>
            <person name="Jiang H."/>
            <person name="Wei Q."/>
            <person name="Fang M."/>
            <person name="Yu H."/>
            <person name="Zhu C."/>
            <person name="Cai Y."/>
            <person name="He Y."/>
            <person name="Gan X."/>
            <person name="Zeng H."/>
            <person name="Yu D."/>
            <person name="Zhu Y."/>
            <person name="Jiang H."/>
            <person name="Qiu Q."/>
            <person name="Yang H."/>
            <person name="Zhang Y.E."/>
            <person name="Wang W."/>
            <person name="Zhu M."/>
            <person name="He S."/>
            <person name="Zhang G."/>
        </authorList>
    </citation>
    <scope>NUCLEOTIDE SEQUENCE</scope>
    <source>
        <strain evidence="4">Allg_001</strain>
    </source>
</reference>
<dbReference type="SUPFAM" id="SSF48366">
    <property type="entry name" value="Ras GEF"/>
    <property type="match status" value="1"/>
</dbReference>
<proteinExistence type="predicted"/>
<evidence type="ECO:0000313" key="5">
    <source>
        <dbReference type="Proteomes" id="UP000736164"/>
    </source>
</evidence>
<feature type="region of interest" description="Disordered" evidence="2">
    <location>
        <begin position="1"/>
        <end position="22"/>
    </location>
</feature>
<dbReference type="Gene3D" id="1.20.870.10">
    <property type="entry name" value="Son of sevenless (SoS) protein Chain: S domain 1"/>
    <property type="match status" value="1"/>
</dbReference>